<organism evidence="3 4">
    <name type="scientific">Eumeta variegata</name>
    <name type="common">Bagworm moth</name>
    <name type="synonym">Eumeta japonica</name>
    <dbReference type="NCBI Taxonomy" id="151549"/>
    <lineage>
        <taxon>Eukaryota</taxon>
        <taxon>Metazoa</taxon>
        <taxon>Ecdysozoa</taxon>
        <taxon>Arthropoda</taxon>
        <taxon>Hexapoda</taxon>
        <taxon>Insecta</taxon>
        <taxon>Pterygota</taxon>
        <taxon>Neoptera</taxon>
        <taxon>Endopterygota</taxon>
        <taxon>Lepidoptera</taxon>
        <taxon>Glossata</taxon>
        <taxon>Ditrysia</taxon>
        <taxon>Tineoidea</taxon>
        <taxon>Psychidae</taxon>
        <taxon>Oiketicinae</taxon>
        <taxon>Eumeta</taxon>
    </lineage>
</organism>
<evidence type="ECO:0000313" key="4">
    <source>
        <dbReference type="Proteomes" id="UP000299102"/>
    </source>
</evidence>
<dbReference type="PANTHER" id="PTHR21505:SF12">
    <property type="entry name" value="MADF DOMAIN-CONTAINING PROTEIN-RELATED"/>
    <property type="match status" value="1"/>
</dbReference>
<reference evidence="3 4" key="1">
    <citation type="journal article" date="2019" name="Commun. Biol.">
        <title>The bagworm genome reveals a unique fibroin gene that provides high tensile strength.</title>
        <authorList>
            <person name="Kono N."/>
            <person name="Nakamura H."/>
            <person name="Ohtoshi R."/>
            <person name="Tomita M."/>
            <person name="Numata K."/>
            <person name="Arakawa K."/>
        </authorList>
    </citation>
    <scope>NUCLEOTIDE SEQUENCE [LARGE SCALE GENOMIC DNA]</scope>
</reference>
<dbReference type="AlphaFoldDB" id="A0A4C1W5T7"/>
<dbReference type="Pfam" id="PF10545">
    <property type="entry name" value="MADF_DNA_bdg"/>
    <property type="match status" value="1"/>
</dbReference>
<dbReference type="OrthoDB" id="6577442at2759"/>
<evidence type="ECO:0000313" key="3">
    <source>
        <dbReference type="EMBL" id="GBP46726.1"/>
    </source>
</evidence>
<name>A0A4C1W5T7_EUMVA</name>
<proteinExistence type="predicted"/>
<evidence type="ECO:0000259" key="2">
    <source>
        <dbReference type="Pfam" id="PF10545"/>
    </source>
</evidence>
<keyword evidence="4" id="KW-1185">Reference proteome</keyword>
<dbReference type="InterPro" id="IPR006578">
    <property type="entry name" value="MADF-dom"/>
</dbReference>
<feature type="compositionally biased region" description="Basic and acidic residues" evidence="1">
    <location>
        <begin position="135"/>
        <end position="161"/>
    </location>
</feature>
<dbReference type="EMBL" id="BGZK01000488">
    <property type="protein sequence ID" value="GBP46726.1"/>
    <property type="molecule type" value="Genomic_DNA"/>
</dbReference>
<dbReference type="PANTHER" id="PTHR21505">
    <property type="entry name" value="MADF DOMAIN-CONTAINING PROTEIN-RELATED"/>
    <property type="match status" value="1"/>
</dbReference>
<sequence>MAAYKNRSFRLAAMKRILKGMKIPKLEVKHITFRMRMLRDMYVRELKKIGVNSGKYDRSFPYWFYRMHFLKGHLNTTVDLSGIQIKQYTEEEERYFGLNEDSDSYAFEDKEDRPSIHDPNDILIVKGEDAGVGDDDARSGRGESGRRSRPSEVPKREHSHFDGNSSSEVADGQTLSAEVVQRAILSLLEKEKIRQQTDYFDNFAKYVASLLRALPKSKAFELQPKIISMITAEHKRLSGPPATADDHY</sequence>
<dbReference type="Proteomes" id="UP000299102">
    <property type="component" value="Unassembled WGS sequence"/>
</dbReference>
<evidence type="ECO:0000256" key="1">
    <source>
        <dbReference type="SAM" id="MobiDB-lite"/>
    </source>
</evidence>
<comment type="caution">
    <text evidence="3">The sequence shown here is derived from an EMBL/GenBank/DDBJ whole genome shotgun (WGS) entry which is preliminary data.</text>
</comment>
<gene>
    <name evidence="3" type="ORF">EVAR_86979_1</name>
</gene>
<feature type="region of interest" description="Disordered" evidence="1">
    <location>
        <begin position="127"/>
        <end position="173"/>
    </location>
</feature>
<accession>A0A4C1W5T7</accession>
<protein>
    <recommendedName>
        <fullName evidence="2">MADF domain-containing protein</fullName>
    </recommendedName>
</protein>
<feature type="compositionally biased region" description="Polar residues" evidence="1">
    <location>
        <begin position="162"/>
        <end position="173"/>
    </location>
</feature>
<feature type="domain" description="MADF" evidence="2">
    <location>
        <begin position="3"/>
        <end position="70"/>
    </location>
</feature>